<protein>
    <submittedName>
        <fullName evidence="1">Uncharacterized protein</fullName>
    </submittedName>
</protein>
<keyword evidence="2" id="KW-1185">Reference proteome</keyword>
<dbReference type="EMBL" id="KN730531">
    <property type="protein sequence ID" value="KIH60913.1"/>
    <property type="molecule type" value="Genomic_DNA"/>
</dbReference>
<gene>
    <name evidence="1" type="ORF">ANCDUO_08823</name>
</gene>
<dbReference type="OrthoDB" id="5866754at2759"/>
<evidence type="ECO:0000313" key="2">
    <source>
        <dbReference type="Proteomes" id="UP000054047"/>
    </source>
</evidence>
<dbReference type="Proteomes" id="UP000054047">
    <property type="component" value="Unassembled WGS sequence"/>
</dbReference>
<evidence type="ECO:0000313" key="1">
    <source>
        <dbReference type="EMBL" id="KIH60913.1"/>
    </source>
</evidence>
<proteinExistence type="predicted"/>
<organism evidence="1 2">
    <name type="scientific">Ancylostoma duodenale</name>
    <dbReference type="NCBI Taxonomy" id="51022"/>
    <lineage>
        <taxon>Eukaryota</taxon>
        <taxon>Metazoa</taxon>
        <taxon>Ecdysozoa</taxon>
        <taxon>Nematoda</taxon>
        <taxon>Chromadorea</taxon>
        <taxon>Rhabditida</taxon>
        <taxon>Rhabditina</taxon>
        <taxon>Rhabditomorpha</taxon>
        <taxon>Strongyloidea</taxon>
        <taxon>Ancylostomatidae</taxon>
        <taxon>Ancylostomatinae</taxon>
        <taxon>Ancylostoma</taxon>
    </lineage>
</organism>
<dbReference type="AlphaFoldDB" id="A0A0C2CVL1"/>
<accession>A0A0C2CVL1</accession>
<feature type="non-terminal residue" evidence="1">
    <location>
        <position position="70"/>
    </location>
</feature>
<sequence length="70" mass="7627">MEVLMIYGLRALRSHKRGEVGSEPGQVRVISSSWVGLGYRFGGHGSHSTEESDHFKLLEADGDSLLVGAR</sequence>
<reference evidence="1 2" key="1">
    <citation type="submission" date="2013-12" db="EMBL/GenBank/DDBJ databases">
        <title>Draft genome of the parsitic nematode Ancylostoma duodenale.</title>
        <authorList>
            <person name="Mitreva M."/>
        </authorList>
    </citation>
    <scope>NUCLEOTIDE SEQUENCE [LARGE SCALE GENOMIC DNA]</scope>
    <source>
        <strain evidence="1 2">Zhejiang</strain>
    </source>
</reference>
<name>A0A0C2CVL1_9BILA</name>